<evidence type="ECO:0008006" key="3">
    <source>
        <dbReference type="Google" id="ProtNLM"/>
    </source>
</evidence>
<dbReference type="Proteomes" id="UP000183567">
    <property type="component" value="Unassembled WGS sequence"/>
</dbReference>
<accession>A0A1J8QPR8</accession>
<evidence type="ECO:0000313" key="1">
    <source>
        <dbReference type="EMBL" id="OJA15513.1"/>
    </source>
</evidence>
<dbReference type="STRING" id="180088.A0A1J8QPR8"/>
<name>A0A1J8QPR8_9AGAM</name>
<protein>
    <recommendedName>
        <fullName evidence="3">Retrotransposon Copia-like N-terminal domain-containing protein</fullName>
    </recommendedName>
</protein>
<comment type="caution">
    <text evidence="1">The sequence shown here is derived from an EMBL/GenBank/DDBJ whole genome shotgun (WGS) entry which is preliminary data.</text>
</comment>
<evidence type="ECO:0000313" key="2">
    <source>
        <dbReference type="Proteomes" id="UP000183567"/>
    </source>
</evidence>
<sequence>MLESSGQTPLSLYKIEPLRDNNWIPWKIKIKAILNDRGLEGHIDGAKPRPVFVDAEHPTEPEQAALDKWQSDDRKTQTMIKLLLILT</sequence>
<dbReference type="AlphaFoldDB" id="A0A1J8QPR8"/>
<proteinExistence type="predicted"/>
<dbReference type="EMBL" id="LVVM01003086">
    <property type="protein sequence ID" value="OJA15513.1"/>
    <property type="molecule type" value="Genomic_DNA"/>
</dbReference>
<organism evidence="1 2">
    <name type="scientific">Rhizopogon vesiculosus</name>
    <dbReference type="NCBI Taxonomy" id="180088"/>
    <lineage>
        <taxon>Eukaryota</taxon>
        <taxon>Fungi</taxon>
        <taxon>Dikarya</taxon>
        <taxon>Basidiomycota</taxon>
        <taxon>Agaricomycotina</taxon>
        <taxon>Agaricomycetes</taxon>
        <taxon>Agaricomycetidae</taxon>
        <taxon>Boletales</taxon>
        <taxon>Suillineae</taxon>
        <taxon>Rhizopogonaceae</taxon>
        <taxon>Rhizopogon</taxon>
    </lineage>
</organism>
<reference evidence="1 2" key="1">
    <citation type="submission" date="2016-03" db="EMBL/GenBank/DDBJ databases">
        <title>Comparative genomics of the ectomycorrhizal sister species Rhizopogon vinicolor and Rhizopogon vesiculosus (Basidiomycota: Boletales) reveals a divergence of the mating type B locus.</title>
        <authorList>
            <person name="Mujic A.B."/>
            <person name="Kuo A."/>
            <person name="Tritt A."/>
            <person name="Lipzen A."/>
            <person name="Chen C."/>
            <person name="Johnson J."/>
            <person name="Sharma A."/>
            <person name="Barry K."/>
            <person name="Grigoriev I.V."/>
            <person name="Spatafora J.W."/>
        </authorList>
    </citation>
    <scope>NUCLEOTIDE SEQUENCE [LARGE SCALE GENOMIC DNA]</scope>
    <source>
        <strain evidence="1 2">AM-OR11-056</strain>
    </source>
</reference>
<gene>
    <name evidence="1" type="ORF">AZE42_13777</name>
</gene>
<keyword evidence="2" id="KW-1185">Reference proteome</keyword>
<dbReference type="OrthoDB" id="2657096at2759"/>